<reference evidence="6 7" key="1">
    <citation type="submission" date="2019-11" db="EMBL/GenBank/DDBJ databases">
        <title>Comparative genomics of hydrocarbon-degrading Desulfosarcina strains.</title>
        <authorList>
            <person name="Watanabe M."/>
            <person name="Kojima H."/>
            <person name="Fukui M."/>
        </authorList>
    </citation>
    <scope>NUCLEOTIDE SEQUENCE [LARGE SCALE GENOMIC DNA]</scope>
    <source>
        <strain evidence="6 7">28bB2T</strain>
    </source>
</reference>
<keyword evidence="1" id="KW-0805">Transcription regulation</keyword>
<accession>A0A5K7ZL92</accession>
<evidence type="ECO:0000259" key="5">
    <source>
        <dbReference type="PROSITE" id="PS01124"/>
    </source>
</evidence>
<dbReference type="PRINTS" id="PR00032">
    <property type="entry name" value="HTHARAC"/>
</dbReference>
<dbReference type="Gene3D" id="1.10.10.60">
    <property type="entry name" value="Homeodomain-like"/>
    <property type="match status" value="1"/>
</dbReference>
<feature type="region of interest" description="Disordered" evidence="4">
    <location>
        <begin position="1"/>
        <end position="31"/>
    </location>
</feature>
<dbReference type="EMBL" id="AP021876">
    <property type="protein sequence ID" value="BBO81826.1"/>
    <property type="molecule type" value="Genomic_DNA"/>
</dbReference>
<evidence type="ECO:0000256" key="3">
    <source>
        <dbReference type="ARBA" id="ARBA00023163"/>
    </source>
</evidence>
<gene>
    <name evidence="6" type="ORF">DSCO28_23920</name>
</gene>
<dbReference type="PROSITE" id="PS01124">
    <property type="entry name" value="HTH_ARAC_FAMILY_2"/>
    <property type="match status" value="1"/>
</dbReference>
<dbReference type="Pfam" id="PF12833">
    <property type="entry name" value="HTH_18"/>
    <property type="match status" value="1"/>
</dbReference>
<dbReference type="SMART" id="SM00342">
    <property type="entry name" value="HTH_ARAC"/>
    <property type="match status" value="1"/>
</dbReference>
<dbReference type="InterPro" id="IPR020449">
    <property type="entry name" value="Tscrpt_reg_AraC-type_HTH"/>
</dbReference>
<dbReference type="InterPro" id="IPR053142">
    <property type="entry name" value="PchR_regulatory_protein"/>
</dbReference>
<dbReference type="PANTHER" id="PTHR47893">
    <property type="entry name" value="REGULATORY PROTEIN PCHR"/>
    <property type="match status" value="1"/>
</dbReference>
<dbReference type="SUPFAM" id="SSF46689">
    <property type="entry name" value="Homeodomain-like"/>
    <property type="match status" value="1"/>
</dbReference>
<dbReference type="AlphaFoldDB" id="A0A5K7ZL92"/>
<dbReference type="PANTHER" id="PTHR47893:SF1">
    <property type="entry name" value="REGULATORY PROTEIN PCHR"/>
    <property type="match status" value="1"/>
</dbReference>
<evidence type="ECO:0000256" key="2">
    <source>
        <dbReference type="ARBA" id="ARBA00023125"/>
    </source>
</evidence>
<proteinExistence type="predicted"/>
<sequence length="348" mass="39400">MKRRIDVKPNAGGPKISPESGNHFDPSGEVDIDDRNFHPTLRCENIRIRPGVRMMVSNHVRGRRIHMDYEIDRAPISFSYTLSQRIRCTMRHGLRPPIVAERVPGDSVLAYLPQTRGTIDIFPDRRVVGVSLHFSVSAFKTLFPSLPKCLEHLDADAGTPSTTKPVYRQTRFGAETLHILKQIMECPYAGDTRRLFFEAKALELAAIKMAEWEQKDSAEPANMGRRDVDQIKEAYHILLTQLEAPPSLIDLSRIVGLNRNKLNRGFKALYGDTAFNLLRRARLSGARSLLKNSDLSLSEIAHTVGYNSQANFTTAFRRHYGKTPKIVRREMDDGPADPAFWRDIVQPA</sequence>
<name>A0A5K7ZL92_9BACT</name>
<dbReference type="InterPro" id="IPR009057">
    <property type="entry name" value="Homeodomain-like_sf"/>
</dbReference>
<feature type="domain" description="HTH araC/xylS-type" evidence="5">
    <location>
        <begin position="232"/>
        <end position="330"/>
    </location>
</feature>
<keyword evidence="2" id="KW-0238">DNA-binding</keyword>
<dbReference type="KEGG" id="dov:DSCO28_23920"/>
<dbReference type="Proteomes" id="UP000425960">
    <property type="component" value="Chromosome"/>
</dbReference>
<evidence type="ECO:0000313" key="7">
    <source>
        <dbReference type="Proteomes" id="UP000425960"/>
    </source>
</evidence>
<dbReference type="InterPro" id="IPR018060">
    <property type="entry name" value="HTH_AraC"/>
</dbReference>
<dbReference type="GO" id="GO:0003700">
    <property type="term" value="F:DNA-binding transcription factor activity"/>
    <property type="evidence" value="ECO:0007669"/>
    <property type="project" value="InterPro"/>
</dbReference>
<dbReference type="RefSeq" id="WP_155322423.1">
    <property type="nucleotide sequence ID" value="NZ_AP021876.1"/>
</dbReference>
<keyword evidence="3" id="KW-0804">Transcription</keyword>
<protein>
    <submittedName>
        <fullName evidence="6">AraC family transcriptional regulator</fullName>
    </submittedName>
</protein>
<evidence type="ECO:0000256" key="4">
    <source>
        <dbReference type="SAM" id="MobiDB-lite"/>
    </source>
</evidence>
<organism evidence="6 7">
    <name type="scientific">Desulfosarcina ovata subsp. sediminis</name>
    <dbReference type="NCBI Taxonomy" id="885957"/>
    <lineage>
        <taxon>Bacteria</taxon>
        <taxon>Pseudomonadati</taxon>
        <taxon>Thermodesulfobacteriota</taxon>
        <taxon>Desulfobacteria</taxon>
        <taxon>Desulfobacterales</taxon>
        <taxon>Desulfosarcinaceae</taxon>
        <taxon>Desulfosarcina</taxon>
    </lineage>
</organism>
<dbReference type="GO" id="GO:0043565">
    <property type="term" value="F:sequence-specific DNA binding"/>
    <property type="evidence" value="ECO:0007669"/>
    <property type="project" value="InterPro"/>
</dbReference>
<evidence type="ECO:0000313" key="6">
    <source>
        <dbReference type="EMBL" id="BBO81826.1"/>
    </source>
</evidence>
<dbReference type="InterPro" id="IPR018062">
    <property type="entry name" value="HTH_AraC-typ_CS"/>
</dbReference>
<dbReference type="PROSITE" id="PS00041">
    <property type="entry name" value="HTH_ARAC_FAMILY_1"/>
    <property type="match status" value="1"/>
</dbReference>
<evidence type="ECO:0000256" key="1">
    <source>
        <dbReference type="ARBA" id="ARBA00023015"/>
    </source>
</evidence>